<feature type="transmembrane region" description="Helical" evidence="4">
    <location>
        <begin position="295"/>
        <end position="316"/>
    </location>
</feature>
<feature type="transmembrane region" description="Helical" evidence="4">
    <location>
        <begin position="265"/>
        <end position="283"/>
    </location>
</feature>
<feature type="transmembrane region" description="Helical" evidence="4">
    <location>
        <begin position="115"/>
        <end position="134"/>
    </location>
</feature>
<gene>
    <name evidence="5" type="ORF">PEL8287_02800</name>
</gene>
<organism evidence="5 6">
    <name type="scientific">Roseovarius litorisediminis</name>
    <dbReference type="NCBI Taxonomy" id="1312363"/>
    <lineage>
        <taxon>Bacteria</taxon>
        <taxon>Pseudomonadati</taxon>
        <taxon>Pseudomonadota</taxon>
        <taxon>Alphaproteobacteria</taxon>
        <taxon>Rhodobacterales</taxon>
        <taxon>Roseobacteraceae</taxon>
        <taxon>Roseovarius</taxon>
    </lineage>
</organism>
<feature type="transmembrane region" description="Helical" evidence="4">
    <location>
        <begin position="359"/>
        <end position="380"/>
    </location>
</feature>
<dbReference type="GO" id="GO:0022857">
    <property type="term" value="F:transmembrane transporter activity"/>
    <property type="evidence" value="ECO:0007669"/>
    <property type="project" value="InterPro"/>
</dbReference>
<keyword evidence="1 4" id="KW-0812">Transmembrane</keyword>
<feature type="transmembrane region" description="Helical" evidence="4">
    <location>
        <begin position="386"/>
        <end position="406"/>
    </location>
</feature>
<evidence type="ECO:0000313" key="6">
    <source>
        <dbReference type="Proteomes" id="UP000193827"/>
    </source>
</evidence>
<name>A0A1Y5T055_9RHOB</name>
<feature type="transmembrane region" description="Helical" evidence="4">
    <location>
        <begin position="235"/>
        <end position="253"/>
    </location>
</feature>
<dbReference type="Gene3D" id="1.20.1250.20">
    <property type="entry name" value="MFS general substrate transporter like domains"/>
    <property type="match status" value="1"/>
</dbReference>
<evidence type="ECO:0000256" key="2">
    <source>
        <dbReference type="ARBA" id="ARBA00022989"/>
    </source>
</evidence>
<dbReference type="Proteomes" id="UP000193827">
    <property type="component" value="Unassembled WGS sequence"/>
</dbReference>
<sequence>MHHIIARLTGQEVETTEARNGLRHVLSLSMTKLADGLIDPKLVLSWLLGILGAPAAIIGMLVPIREAGALLPQMLLGRRVQQIRYRRWVWVFGSVGQGISAGLIAVAALTLDGAAAGGVICLLLAALAVSRAACSVSYKDILGKTISQKRRGAVTGLAGSVSALLVLGFAALLLTGVLKSKAAVIGAIVSAGGLWLLAALLFSRIEEKRSTPEAPESAQGYLDILRDDLNLRRFILVRGLLVSTALAPPYMVLLSVSDESATGQLGAMVLASASAAFLSSYVWGRLSDRNSPLVLLFSGGLGAMAMGAAILATLAGIAEKPWIIPVVLCVLMIAHHGVRQSRSTYLVDISDENRRSANTALANTAIGLILLVAGALGGALAWAGPLYALTGFAVMALAGGFLALTLRAVDD</sequence>
<accession>A0A1Y5T055</accession>
<keyword evidence="6" id="KW-1185">Reference proteome</keyword>
<protein>
    <submittedName>
        <fullName evidence="5">Major Facilitator Superfamily protein</fullName>
    </submittedName>
</protein>
<dbReference type="PANTHER" id="PTHR23526">
    <property type="entry name" value="INTEGRAL MEMBRANE TRANSPORT PROTEIN-RELATED"/>
    <property type="match status" value="1"/>
</dbReference>
<dbReference type="CDD" id="cd06174">
    <property type="entry name" value="MFS"/>
    <property type="match status" value="1"/>
</dbReference>
<proteinExistence type="predicted"/>
<dbReference type="AlphaFoldDB" id="A0A1Y5T055"/>
<feature type="transmembrane region" description="Helical" evidence="4">
    <location>
        <begin position="182"/>
        <end position="202"/>
    </location>
</feature>
<dbReference type="EMBL" id="FWFL01000007">
    <property type="protein sequence ID" value="SLN52800.1"/>
    <property type="molecule type" value="Genomic_DNA"/>
</dbReference>
<feature type="transmembrane region" description="Helical" evidence="4">
    <location>
        <begin position="322"/>
        <end position="338"/>
    </location>
</feature>
<dbReference type="InterPro" id="IPR052528">
    <property type="entry name" value="Sugar_transport-like"/>
</dbReference>
<evidence type="ECO:0000256" key="3">
    <source>
        <dbReference type="ARBA" id="ARBA00023136"/>
    </source>
</evidence>
<evidence type="ECO:0000256" key="1">
    <source>
        <dbReference type="ARBA" id="ARBA00022692"/>
    </source>
</evidence>
<dbReference type="SUPFAM" id="SSF103473">
    <property type="entry name" value="MFS general substrate transporter"/>
    <property type="match status" value="1"/>
</dbReference>
<dbReference type="InterPro" id="IPR011701">
    <property type="entry name" value="MFS"/>
</dbReference>
<keyword evidence="2 4" id="KW-1133">Transmembrane helix</keyword>
<evidence type="ECO:0000256" key="4">
    <source>
        <dbReference type="SAM" id="Phobius"/>
    </source>
</evidence>
<dbReference type="InterPro" id="IPR036259">
    <property type="entry name" value="MFS_trans_sf"/>
</dbReference>
<dbReference type="Pfam" id="PF07690">
    <property type="entry name" value="MFS_1"/>
    <property type="match status" value="1"/>
</dbReference>
<keyword evidence="3 4" id="KW-0472">Membrane</keyword>
<evidence type="ECO:0000313" key="5">
    <source>
        <dbReference type="EMBL" id="SLN52800.1"/>
    </source>
</evidence>
<feature type="transmembrane region" description="Helical" evidence="4">
    <location>
        <begin position="88"/>
        <end position="109"/>
    </location>
</feature>
<dbReference type="RefSeq" id="WP_085893029.1">
    <property type="nucleotide sequence ID" value="NZ_FWFL01000007.1"/>
</dbReference>
<feature type="transmembrane region" description="Helical" evidence="4">
    <location>
        <begin position="154"/>
        <end position="176"/>
    </location>
</feature>
<reference evidence="5 6" key="1">
    <citation type="submission" date="2017-03" db="EMBL/GenBank/DDBJ databases">
        <authorList>
            <person name="Afonso C.L."/>
            <person name="Miller P.J."/>
            <person name="Scott M.A."/>
            <person name="Spackman E."/>
            <person name="Goraichik I."/>
            <person name="Dimitrov K.M."/>
            <person name="Suarez D.L."/>
            <person name="Swayne D.E."/>
        </authorList>
    </citation>
    <scope>NUCLEOTIDE SEQUENCE [LARGE SCALE GENOMIC DNA]</scope>
    <source>
        <strain evidence="5 6">CECT 8287</strain>
    </source>
</reference>
<feature type="transmembrane region" description="Helical" evidence="4">
    <location>
        <begin position="43"/>
        <end position="64"/>
    </location>
</feature>
<dbReference type="PANTHER" id="PTHR23526:SF2">
    <property type="entry name" value="MAJOR FACILITATOR SUPERFAMILY (MFS) PROFILE DOMAIN-CONTAINING PROTEIN"/>
    <property type="match status" value="1"/>
</dbReference>